<sequence length="92" mass="11348">MYKLHICAKFHFQKRQLYFLQKYPNVLPTQKRHSYIILKNQKNKNKFKFSFNKNKNIYFYYFPFKLLLSLLPIYSFIYFLSIPPLYLSGSCQ</sequence>
<dbReference type="EMBL" id="CAVMJV010000002">
    <property type="protein sequence ID" value="CAK5012750.1"/>
    <property type="molecule type" value="Genomic_DNA"/>
</dbReference>
<dbReference type="Proteomes" id="UP001497535">
    <property type="component" value="Unassembled WGS sequence"/>
</dbReference>
<comment type="caution">
    <text evidence="1">The sequence shown here is derived from an EMBL/GenBank/DDBJ whole genome shotgun (WGS) entry which is preliminary data.</text>
</comment>
<evidence type="ECO:0000313" key="1">
    <source>
        <dbReference type="EMBL" id="CAK5012750.1"/>
    </source>
</evidence>
<accession>A0ACB0XQ60</accession>
<name>A0ACB0XQ60_MELEN</name>
<evidence type="ECO:0000313" key="2">
    <source>
        <dbReference type="Proteomes" id="UP001497535"/>
    </source>
</evidence>
<protein>
    <submittedName>
        <fullName evidence="1">Uncharacterized protein</fullName>
    </submittedName>
</protein>
<organism evidence="1 2">
    <name type="scientific">Meloidogyne enterolobii</name>
    <name type="common">Root-knot nematode worm</name>
    <name type="synonym">Meloidogyne mayaguensis</name>
    <dbReference type="NCBI Taxonomy" id="390850"/>
    <lineage>
        <taxon>Eukaryota</taxon>
        <taxon>Metazoa</taxon>
        <taxon>Ecdysozoa</taxon>
        <taxon>Nematoda</taxon>
        <taxon>Chromadorea</taxon>
        <taxon>Rhabditida</taxon>
        <taxon>Tylenchina</taxon>
        <taxon>Tylenchomorpha</taxon>
        <taxon>Tylenchoidea</taxon>
        <taxon>Meloidogynidae</taxon>
        <taxon>Meloidogyninae</taxon>
        <taxon>Meloidogyne</taxon>
    </lineage>
</organism>
<keyword evidence="2" id="KW-1185">Reference proteome</keyword>
<proteinExistence type="predicted"/>
<reference evidence="1" key="1">
    <citation type="submission" date="2023-11" db="EMBL/GenBank/DDBJ databases">
        <authorList>
            <person name="Poullet M."/>
        </authorList>
    </citation>
    <scope>NUCLEOTIDE SEQUENCE</scope>
    <source>
        <strain evidence="1">E1834</strain>
    </source>
</reference>
<gene>
    <name evidence="1" type="ORF">MENTE1834_LOCUS2213</name>
</gene>